<dbReference type="Proteomes" id="UP001321760">
    <property type="component" value="Unassembled WGS sequence"/>
</dbReference>
<feature type="compositionally biased region" description="Acidic residues" evidence="2">
    <location>
        <begin position="389"/>
        <end position="410"/>
    </location>
</feature>
<dbReference type="EMBL" id="MU865934">
    <property type="protein sequence ID" value="KAK4450042.1"/>
    <property type="molecule type" value="Genomic_DNA"/>
</dbReference>
<comment type="caution">
    <text evidence="3">The sequence shown here is derived from an EMBL/GenBank/DDBJ whole genome shotgun (WGS) entry which is preliminary data.</text>
</comment>
<gene>
    <name evidence="3" type="ORF">QBC34DRAFT_403600</name>
</gene>
<organism evidence="3 4">
    <name type="scientific">Podospora aff. communis PSN243</name>
    <dbReference type="NCBI Taxonomy" id="3040156"/>
    <lineage>
        <taxon>Eukaryota</taxon>
        <taxon>Fungi</taxon>
        <taxon>Dikarya</taxon>
        <taxon>Ascomycota</taxon>
        <taxon>Pezizomycotina</taxon>
        <taxon>Sordariomycetes</taxon>
        <taxon>Sordariomycetidae</taxon>
        <taxon>Sordariales</taxon>
        <taxon>Podosporaceae</taxon>
        <taxon>Podospora</taxon>
    </lineage>
</organism>
<evidence type="ECO:0000256" key="1">
    <source>
        <dbReference type="SAM" id="Coils"/>
    </source>
</evidence>
<keyword evidence="4" id="KW-1185">Reference proteome</keyword>
<dbReference type="AlphaFoldDB" id="A0AAV9GQ06"/>
<reference evidence="3" key="1">
    <citation type="journal article" date="2023" name="Mol. Phylogenet. Evol.">
        <title>Genome-scale phylogeny and comparative genomics of the fungal order Sordariales.</title>
        <authorList>
            <person name="Hensen N."/>
            <person name="Bonometti L."/>
            <person name="Westerberg I."/>
            <person name="Brannstrom I.O."/>
            <person name="Guillou S."/>
            <person name="Cros-Aarteil S."/>
            <person name="Calhoun S."/>
            <person name="Haridas S."/>
            <person name="Kuo A."/>
            <person name="Mondo S."/>
            <person name="Pangilinan J."/>
            <person name="Riley R."/>
            <person name="LaButti K."/>
            <person name="Andreopoulos B."/>
            <person name="Lipzen A."/>
            <person name="Chen C."/>
            <person name="Yan M."/>
            <person name="Daum C."/>
            <person name="Ng V."/>
            <person name="Clum A."/>
            <person name="Steindorff A."/>
            <person name="Ohm R.A."/>
            <person name="Martin F."/>
            <person name="Silar P."/>
            <person name="Natvig D.O."/>
            <person name="Lalanne C."/>
            <person name="Gautier V."/>
            <person name="Ament-Velasquez S.L."/>
            <person name="Kruys A."/>
            <person name="Hutchinson M.I."/>
            <person name="Powell A.J."/>
            <person name="Barry K."/>
            <person name="Miller A.N."/>
            <person name="Grigoriev I.V."/>
            <person name="Debuchy R."/>
            <person name="Gladieux P."/>
            <person name="Hiltunen Thoren M."/>
            <person name="Johannesson H."/>
        </authorList>
    </citation>
    <scope>NUCLEOTIDE SEQUENCE</scope>
    <source>
        <strain evidence="3">PSN243</strain>
    </source>
</reference>
<evidence type="ECO:0000313" key="3">
    <source>
        <dbReference type="EMBL" id="KAK4450042.1"/>
    </source>
</evidence>
<proteinExistence type="predicted"/>
<protein>
    <submittedName>
        <fullName evidence="3">Uncharacterized protein</fullName>
    </submittedName>
</protein>
<reference evidence="3" key="2">
    <citation type="submission" date="2023-05" db="EMBL/GenBank/DDBJ databases">
        <authorList>
            <consortium name="Lawrence Berkeley National Laboratory"/>
            <person name="Steindorff A."/>
            <person name="Hensen N."/>
            <person name="Bonometti L."/>
            <person name="Westerberg I."/>
            <person name="Brannstrom I.O."/>
            <person name="Guillou S."/>
            <person name="Cros-Aarteil S."/>
            <person name="Calhoun S."/>
            <person name="Haridas S."/>
            <person name="Kuo A."/>
            <person name="Mondo S."/>
            <person name="Pangilinan J."/>
            <person name="Riley R."/>
            <person name="Labutti K."/>
            <person name="Andreopoulos B."/>
            <person name="Lipzen A."/>
            <person name="Chen C."/>
            <person name="Yanf M."/>
            <person name="Daum C."/>
            <person name="Ng V."/>
            <person name="Clum A."/>
            <person name="Ohm R."/>
            <person name="Martin F."/>
            <person name="Silar P."/>
            <person name="Natvig D."/>
            <person name="Lalanne C."/>
            <person name="Gautier V."/>
            <person name="Ament-Velasquez S.L."/>
            <person name="Kruys A."/>
            <person name="Hutchinson M.I."/>
            <person name="Powell A.J."/>
            <person name="Barry K."/>
            <person name="Miller A.N."/>
            <person name="Grigoriev I.V."/>
            <person name="Debuchy R."/>
            <person name="Gladieux P."/>
            <person name="Thoren M.H."/>
            <person name="Johannesson H."/>
        </authorList>
    </citation>
    <scope>NUCLEOTIDE SEQUENCE</scope>
    <source>
        <strain evidence="3">PSN243</strain>
    </source>
</reference>
<sequence>MTNPTSSLTALYTASSAIMSRQHRFDARITTVEHKVDVLNSKMNHTFVYLRRIDAALQRMCAQEHRNEVHRRESAVIFDAVITTRRQMDAVAGGVCLLRNKIDALDGKLDQLFDKSDELENMVGYALGKLDDVGDDISDIDQRTLSHNVHNNEDLSNIQAALRKQAEEAEEASAKTRDFLKEWTTSMAEATEEKVRQAMNENKAHVLKALTGSEARVQEYAQRCQVTIHKQLVALTNCSNSVNATLRYLYSGSAATTANIYAQMASIHATIKQSTAPIAEAMKKVSDSVANAEEKLDGKLHNVLEAVCYSKRNIVEKIDDVGGAVQDVHNSFDALHDDWGQVKDEDLERLINDDRTWGETSEDYDGKTATSDDETTKFANDDCVRLSETIDETQGNEESDGDLSGDDADYDSQSNMENDVDFASSLESNVNSDADPDSGSDSKWRAREHTRRTVC</sequence>
<feature type="region of interest" description="Disordered" evidence="2">
    <location>
        <begin position="353"/>
        <end position="455"/>
    </location>
</feature>
<keyword evidence="1" id="KW-0175">Coiled coil</keyword>
<accession>A0AAV9GQ06</accession>
<feature type="compositionally biased region" description="Basic and acidic residues" evidence="2">
    <location>
        <begin position="374"/>
        <end position="385"/>
    </location>
</feature>
<feature type="coiled-coil region" evidence="1">
    <location>
        <begin position="152"/>
        <end position="208"/>
    </location>
</feature>
<evidence type="ECO:0000256" key="2">
    <source>
        <dbReference type="SAM" id="MobiDB-lite"/>
    </source>
</evidence>
<name>A0AAV9GQ06_9PEZI</name>
<evidence type="ECO:0000313" key="4">
    <source>
        <dbReference type="Proteomes" id="UP001321760"/>
    </source>
</evidence>